<dbReference type="GO" id="GO:0030272">
    <property type="term" value="F:5-formyltetrahydrofolate cyclo-ligase activity"/>
    <property type="evidence" value="ECO:0007669"/>
    <property type="project" value="UniProtKB-EC"/>
</dbReference>
<dbReference type="GO" id="GO:0046872">
    <property type="term" value="F:metal ion binding"/>
    <property type="evidence" value="ECO:0007669"/>
    <property type="project" value="UniProtKB-KW"/>
</dbReference>
<name>A0A1T5F9U8_9SPHI</name>
<keyword evidence="5" id="KW-0460">Magnesium</keyword>
<gene>
    <name evidence="6" type="ORF">SAMN05660226_03868</name>
</gene>
<dbReference type="PANTHER" id="PTHR23407:SF1">
    <property type="entry name" value="5-FORMYLTETRAHYDROFOLATE CYCLO-LIGASE"/>
    <property type="match status" value="1"/>
</dbReference>
<feature type="binding site" evidence="4">
    <location>
        <begin position="6"/>
        <end position="10"/>
    </location>
    <ligand>
        <name>ATP</name>
        <dbReference type="ChEBI" id="CHEBI:30616"/>
    </ligand>
</feature>
<dbReference type="RefSeq" id="WP_079718491.1">
    <property type="nucleotide sequence ID" value="NZ_FUYS01000014.1"/>
</dbReference>
<comment type="cofactor">
    <cofactor evidence="5">
        <name>Mg(2+)</name>
        <dbReference type="ChEBI" id="CHEBI:18420"/>
    </cofactor>
</comment>
<dbReference type="InterPro" id="IPR002698">
    <property type="entry name" value="FTHF_cligase"/>
</dbReference>
<dbReference type="NCBIfam" id="TIGR02727">
    <property type="entry name" value="MTHFS_bact"/>
    <property type="match status" value="1"/>
</dbReference>
<keyword evidence="5" id="KW-0479">Metal-binding</keyword>
<organism evidence="6 7">
    <name type="scientific">Parapedobacter luteus</name>
    <dbReference type="NCBI Taxonomy" id="623280"/>
    <lineage>
        <taxon>Bacteria</taxon>
        <taxon>Pseudomonadati</taxon>
        <taxon>Bacteroidota</taxon>
        <taxon>Sphingobacteriia</taxon>
        <taxon>Sphingobacteriales</taxon>
        <taxon>Sphingobacteriaceae</taxon>
        <taxon>Parapedobacter</taxon>
    </lineage>
</organism>
<keyword evidence="2 4" id="KW-0547">Nucleotide-binding</keyword>
<keyword evidence="3 4" id="KW-0067">ATP-binding</keyword>
<sequence>MHPTTKSELRKIYREKRMLLADQEFKQLNHQLLTQVKKVDFPAHSTIHIFLPIKGNHEPDTYAIAAWLRQRFPHVRLALSKSNRTTLSMQHYVWEEGTVLNVNHWGIPEPDSGTTVPSAEIDIVFVPLLAFDRQGHRVGYGKGFYDRFLQACRPDTVKIGLSLFEPVNSIEDADNWDVRLNKCITPWVIWNFGH</sequence>
<reference evidence="6 7" key="1">
    <citation type="submission" date="2017-02" db="EMBL/GenBank/DDBJ databases">
        <authorList>
            <person name="Peterson S.W."/>
        </authorList>
    </citation>
    <scope>NUCLEOTIDE SEQUENCE [LARGE SCALE GENOMIC DNA]</scope>
    <source>
        <strain evidence="6 7">DSM 22899</strain>
    </source>
</reference>
<dbReference type="GO" id="GO:0005524">
    <property type="term" value="F:ATP binding"/>
    <property type="evidence" value="ECO:0007669"/>
    <property type="project" value="UniProtKB-KW"/>
</dbReference>
<dbReference type="AlphaFoldDB" id="A0A1T5F9U8"/>
<dbReference type="PIRSF" id="PIRSF006806">
    <property type="entry name" value="FTHF_cligase"/>
    <property type="match status" value="1"/>
</dbReference>
<dbReference type="STRING" id="623280.SAMN05660226_03868"/>
<evidence type="ECO:0000256" key="2">
    <source>
        <dbReference type="ARBA" id="ARBA00022741"/>
    </source>
</evidence>
<dbReference type="Gene3D" id="3.40.50.10420">
    <property type="entry name" value="NagB/RpiA/CoA transferase-like"/>
    <property type="match status" value="1"/>
</dbReference>
<dbReference type="InterPro" id="IPR024185">
    <property type="entry name" value="FTHF_cligase-like_sf"/>
</dbReference>
<feature type="binding site" evidence="4">
    <location>
        <position position="51"/>
    </location>
    <ligand>
        <name>substrate</name>
    </ligand>
</feature>
<evidence type="ECO:0000256" key="1">
    <source>
        <dbReference type="ARBA" id="ARBA00010638"/>
    </source>
</evidence>
<evidence type="ECO:0000313" key="7">
    <source>
        <dbReference type="Proteomes" id="UP000190541"/>
    </source>
</evidence>
<dbReference type="Pfam" id="PF01812">
    <property type="entry name" value="5-FTHF_cyc-lig"/>
    <property type="match status" value="1"/>
</dbReference>
<keyword evidence="7" id="KW-1185">Reference proteome</keyword>
<comment type="catalytic activity">
    <reaction evidence="5">
        <text>(6S)-5-formyl-5,6,7,8-tetrahydrofolate + ATP = (6R)-5,10-methenyltetrahydrofolate + ADP + phosphate</text>
        <dbReference type="Rhea" id="RHEA:10488"/>
        <dbReference type="ChEBI" id="CHEBI:30616"/>
        <dbReference type="ChEBI" id="CHEBI:43474"/>
        <dbReference type="ChEBI" id="CHEBI:57455"/>
        <dbReference type="ChEBI" id="CHEBI:57457"/>
        <dbReference type="ChEBI" id="CHEBI:456216"/>
        <dbReference type="EC" id="6.3.3.2"/>
    </reaction>
</comment>
<dbReference type="PANTHER" id="PTHR23407">
    <property type="entry name" value="ATPASE INHIBITOR/5-FORMYLTETRAHYDROFOLATE CYCLO-LIGASE"/>
    <property type="match status" value="1"/>
</dbReference>
<dbReference type="OrthoDB" id="9801938at2"/>
<accession>A0A1T5F9U8</accession>
<dbReference type="GO" id="GO:0035999">
    <property type="term" value="P:tetrahydrofolate interconversion"/>
    <property type="evidence" value="ECO:0007669"/>
    <property type="project" value="TreeGrafter"/>
</dbReference>
<feature type="binding site" evidence="4">
    <location>
        <position position="58"/>
    </location>
    <ligand>
        <name>substrate</name>
    </ligand>
</feature>
<evidence type="ECO:0000313" key="6">
    <source>
        <dbReference type="EMBL" id="SKB92953.1"/>
    </source>
</evidence>
<feature type="binding site" evidence="4">
    <location>
        <begin position="137"/>
        <end position="145"/>
    </location>
    <ligand>
        <name>ATP</name>
        <dbReference type="ChEBI" id="CHEBI:30616"/>
    </ligand>
</feature>
<dbReference type="Proteomes" id="UP000190541">
    <property type="component" value="Unassembled WGS sequence"/>
</dbReference>
<dbReference type="SUPFAM" id="SSF100950">
    <property type="entry name" value="NagB/RpiA/CoA transferase-like"/>
    <property type="match status" value="1"/>
</dbReference>
<dbReference type="GO" id="GO:0009396">
    <property type="term" value="P:folic acid-containing compound biosynthetic process"/>
    <property type="evidence" value="ECO:0007669"/>
    <property type="project" value="TreeGrafter"/>
</dbReference>
<protein>
    <recommendedName>
        <fullName evidence="5">5-formyltetrahydrofolate cyclo-ligase</fullName>
        <ecNumber evidence="5">6.3.3.2</ecNumber>
    </recommendedName>
</protein>
<dbReference type="EMBL" id="FUYS01000014">
    <property type="protein sequence ID" value="SKB92953.1"/>
    <property type="molecule type" value="Genomic_DNA"/>
</dbReference>
<proteinExistence type="inferred from homology"/>
<evidence type="ECO:0000256" key="3">
    <source>
        <dbReference type="ARBA" id="ARBA00022840"/>
    </source>
</evidence>
<dbReference type="InterPro" id="IPR037171">
    <property type="entry name" value="NagB/RpiA_transferase-like"/>
</dbReference>
<keyword evidence="6" id="KW-0436">Ligase</keyword>
<evidence type="ECO:0000256" key="5">
    <source>
        <dbReference type="RuleBase" id="RU361279"/>
    </source>
</evidence>
<evidence type="ECO:0000256" key="4">
    <source>
        <dbReference type="PIRSR" id="PIRSR006806-1"/>
    </source>
</evidence>
<comment type="similarity">
    <text evidence="1 5">Belongs to the 5-formyltetrahydrofolate cyclo-ligase family.</text>
</comment>
<dbReference type="EC" id="6.3.3.2" evidence="5"/>